<dbReference type="PROSITE" id="PS51257">
    <property type="entry name" value="PROKAR_LIPOPROTEIN"/>
    <property type="match status" value="1"/>
</dbReference>
<comment type="caution">
    <text evidence="1">The sequence shown here is derived from an EMBL/GenBank/DDBJ whole genome shotgun (WGS) entry which is preliminary data.</text>
</comment>
<name>A0A4Q0M5M2_9HYPH</name>
<dbReference type="EMBL" id="RYFI01000028">
    <property type="protein sequence ID" value="RXF68103.1"/>
    <property type="molecule type" value="Genomic_DNA"/>
</dbReference>
<evidence type="ECO:0000313" key="1">
    <source>
        <dbReference type="EMBL" id="RXF68103.1"/>
    </source>
</evidence>
<protein>
    <recommendedName>
        <fullName evidence="3">Lipoprotein</fullName>
    </recommendedName>
</protein>
<reference evidence="1 2" key="1">
    <citation type="submission" date="2018-12" db="EMBL/GenBank/DDBJ databases">
        <title>bacterium Hansschlegelia zhihuaiae S113.</title>
        <authorList>
            <person name="He J."/>
        </authorList>
    </citation>
    <scope>NUCLEOTIDE SEQUENCE [LARGE SCALE GENOMIC DNA]</scope>
    <source>
        <strain evidence="1 2">S 113</strain>
    </source>
</reference>
<accession>A0A4Q0M5M2</accession>
<gene>
    <name evidence="1" type="ORF">EK403_20580</name>
</gene>
<dbReference type="Proteomes" id="UP000289708">
    <property type="component" value="Unassembled WGS sequence"/>
</dbReference>
<organism evidence="1 2">
    <name type="scientific">Hansschlegelia zhihuaiae</name>
    <dbReference type="NCBI Taxonomy" id="405005"/>
    <lineage>
        <taxon>Bacteria</taxon>
        <taxon>Pseudomonadati</taxon>
        <taxon>Pseudomonadota</taxon>
        <taxon>Alphaproteobacteria</taxon>
        <taxon>Hyphomicrobiales</taxon>
        <taxon>Methylopilaceae</taxon>
        <taxon>Hansschlegelia</taxon>
    </lineage>
</organism>
<dbReference type="RefSeq" id="WP_128779335.1">
    <property type="nucleotide sequence ID" value="NZ_RYFI01000028.1"/>
</dbReference>
<keyword evidence="2" id="KW-1185">Reference proteome</keyword>
<evidence type="ECO:0008006" key="3">
    <source>
        <dbReference type="Google" id="ProtNLM"/>
    </source>
</evidence>
<proteinExistence type="predicted"/>
<dbReference type="AlphaFoldDB" id="A0A4Q0M5M2"/>
<evidence type="ECO:0000313" key="2">
    <source>
        <dbReference type="Proteomes" id="UP000289708"/>
    </source>
</evidence>
<sequence length="99" mass="9989">MRHAALVFILALSLSACRETGRDDVVAETQSLGARICKFVPTAQTVLAILAAGRPELASGAAVAKAICDAISAQPKAQPGALAEPAVVAGVVVRGSRVP</sequence>